<dbReference type="STRING" id="1121865.OMW_01704"/>
<dbReference type="Gene3D" id="3.40.430.10">
    <property type="entry name" value="Dihydrofolate Reductase, subunit A"/>
    <property type="match status" value="1"/>
</dbReference>
<dbReference type="PATRIC" id="fig|1121865.3.peg.1647"/>
<sequence>MSIYFYGCVTMDGYLADKNHSLQWLHETGTPEETDYAEFYQKMDITIMGRKTFQEIAQFDNPASFYPTTTNYVFTHQADFAQPGFLAVNEEVCRFVKRLDNEKNIWIVGGNTLLSPLLDNNLVDYMILQIAPVLLGKGIPLFTQNEQLHRFQLIEVKQFGPFAELIYRRP</sequence>
<keyword evidence="3" id="KW-1185">Reference proteome</keyword>
<dbReference type="GO" id="GO:0008703">
    <property type="term" value="F:5-amino-6-(5-phosphoribosylamino)uracil reductase activity"/>
    <property type="evidence" value="ECO:0007669"/>
    <property type="project" value="InterPro"/>
</dbReference>
<comment type="caution">
    <text evidence="2">The sequence shown here is derived from an EMBL/GenBank/DDBJ whole genome shotgun (WGS) entry which is preliminary data.</text>
</comment>
<reference evidence="2 3" key="1">
    <citation type="submission" date="2013-03" db="EMBL/GenBank/DDBJ databases">
        <title>The Genome Sequence of Enterococcus columbae ATCC_51263 (PacBio/Illumina hybrid assembly).</title>
        <authorList>
            <consortium name="The Broad Institute Genomics Platform"/>
            <consortium name="The Broad Institute Genome Sequencing Center for Infectious Disease"/>
            <person name="Earl A."/>
            <person name="Russ C."/>
            <person name="Gilmore M."/>
            <person name="Surin D."/>
            <person name="Walker B."/>
            <person name="Young S."/>
            <person name="Zeng Q."/>
            <person name="Gargeya S."/>
            <person name="Fitzgerald M."/>
            <person name="Haas B."/>
            <person name="Abouelleil A."/>
            <person name="Allen A.W."/>
            <person name="Alvarado L."/>
            <person name="Arachchi H.M."/>
            <person name="Berlin A.M."/>
            <person name="Chapman S.B."/>
            <person name="Gainer-Dewar J."/>
            <person name="Goldberg J."/>
            <person name="Griggs A."/>
            <person name="Gujja S."/>
            <person name="Hansen M."/>
            <person name="Howarth C."/>
            <person name="Imamovic A."/>
            <person name="Ireland A."/>
            <person name="Larimer J."/>
            <person name="McCowan C."/>
            <person name="Murphy C."/>
            <person name="Pearson M."/>
            <person name="Poon T.W."/>
            <person name="Priest M."/>
            <person name="Roberts A."/>
            <person name="Saif S."/>
            <person name="Shea T."/>
            <person name="Sisk P."/>
            <person name="Sykes S."/>
            <person name="Wortman J."/>
            <person name="Nusbaum C."/>
            <person name="Birren B."/>
        </authorList>
    </citation>
    <scope>NUCLEOTIDE SEQUENCE [LARGE SCALE GENOMIC DNA]</scope>
    <source>
        <strain evidence="2 3">ATCC 51263</strain>
    </source>
</reference>
<dbReference type="RefSeq" id="WP_016183813.1">
    <property type="nucleotide sequence ID" value="NZ_JXKI01000042.1"/>
</dbReference>
<dbReference type="Pfam" id="PF01872">
    <property type="entry name" value="RibD_C"/>
    <property type="match status" value="1"/>
</dbReference>
<dbReference type="AlphaFoldDB" id="S0KG62"/>
<gene>
    <name evidence="2" type="ORF">I568_01347</name>
</gene>
<evidence type="ECO:0000313" key="3">
    <source>
        <dbReference type="Proteomes" id="UP000014113"/>
    </source>
</evidence>
<dbReference type="Proteomes" id="UP000014113">
    <property type="component" value="Unassembled WGS sequence"/>
</dbReference>
<dbReference type="EMBL" id="ASWJ01000006">
    <property type="protein sequence ID" value="EOW83900.1"/>
    <property type="molecule type" value="Genomic_DNA"/>
</dbReference>
<dbReference type="eggNOG" id="COG0262">
    <property type="taxonomic scope" value="Bacteria"/>
</dbReference>
<protein>
    <recommendedName>
        <fullName evidence="1">Bacterial bifunctional deaminase-reductase C-terminal domain-containing protein</fullName>
    </recommendedName>
</protein>
<dbReference type="SUPFAM" id="SSF53597">
    <property type="entry name" value="Dihydrofolate reductase-like"/>
    <property type="match status" value="1"/>
</dbReference>
<feature type="domain" description="Bacterial bifunctional deaminase-reductase C-terminal" evidence="1">
    <location>
        <begin position="9"/>
        <end position="161"/>
    </location>
</feature>
<dbReference type="InterPro" id="IPR002734">
    <property type="entry name" value="RibDG_C"/>
</dbReference>
<dbReference type="InterPro" id="IPR024072">
    <property type="entry name" value="DHFR-like_dom_sf"/>
</dbReference>
<dbReference type="InterPro" id="IPR050765">
    <property type="entry name" value="Riboflavin_Biosynth_HTPR"/>
</dbReference>
<accession>S0KG62</accession>
<organism evidence="2 3">
    <name type="scientific">Enterococcus columbae DSM 7374 = ATCC 51263</name>
    <dbReference type="NCBI Taxonomy" id="1121865"/>
    <lineage>
        <taxon>Bacteria</taxon>
        <taxon>Bacillati</taxon>
        <taxon>Bacillota</taxon>
        <taxon>Bacilli</taxon>
        <taxon>Lactobacillales</taxon>
        <taxon>Enterococcaceae</taxon>
        <taxon>Enterococcus</taxon>
    </lineage>
</organism>
<dbReference type="PANTHER" id="PTHR38011">
    <property type="entry name" value="DIHYDROFOLATE REDUCTASE FAMILY PROTEIN (AFU_ORTHOLOGUE AFUA_8G06820)"/>
    <property type="match status" value="1"/>
</dbReference>
<evidence type="ECO:0000313" key="2">
    <source>
        <dbReference type="EMBL" id="EOW83900.1"/>
    </source>
</evidence>
<dbReference type="PANTHER" id="PTHR38011:SF11">
    <property type="entry name" value="2,5-DIAMINO-6-RIBOSYLAMINO-4(3H)-PYRIMIDINONE 5'-PHOSPHATE REDUCTASE"/>
    <property type="match status" value="1"/>
</dbReference>
<name>S0KG62_9ENTE</name>
<proteinExistence type="predicted"/>
<evidence type="ECO:0000259" key="1">
    <source>
        <dbReference type="Pfam" id="PF01872"/>
    </source>
</evidence>
<dbReference type="OrthoDB" id="195113at2"/>
<dbReference type="GO" id="GO:0009231">
    <property type="term" value="P:riboflavin biosynthetic process"/>
    <property type="evidence" value="ECO:0007669"/>
    <property type="project" value="InterPro"/>
</dbReference>